<dbReference type="InterPro" id="IPR004846">
    <property type="entry name" value="T2SS/T3SS_dom"/>
</dbReference>
<protein>
    <recommendedName>
        <fullName evidence="1">Type II/III secretion system secretin-like domain-containing protein</fullName>
    </recommendedName>
</protein>
<reference evidence="2" key="1">
    <citation type="submission" date="2019-08" db="EMBL/GenBank/DDBJ databases">
        <authorList>
            <person name="Kucharzyk K."/>
            <person name="Murdoch R.W."/>
            <person name="Higgins S."/>
            <person name="Loffler F."/>
        </authorList>
    </citation>
    <scope>NUCLEOTIDE SEQUENCE</scope>
</reference>
<dbReference type="EMBL" id="VSSQ01107299">
    <property type="protein sequence ID" value="MPN46545.1"/>
    <property type="molecule type" value="Genomic_DNA"/>
</dbReference>
<feature type="domain" description="Type II/III secretion system secretin-like" evidence="1">
    <location>
        <begin position="25"/>
        <end position="81"/>
    </location>
</feature>
<dbReference type="Pfam" id="PF00263">
    <property type="entry name" value="Secretin"/>
    <property type="match status" value="1"/>
</dbReference>
<dbReference type="AlphaFoldDB" id="A0A645I5G0"/>
<evidence type="ECO:0000313" key="2">
    <source>
        <dbReference type="EMBL" id="MPN46545.1"/>
    </source>
</evidence>
<dbReference type="GO" id="GO:0009306">
    <property type="term" value="P:protein secretion"/>
    <property type="evidence" value="ECO:0007669"/>
    <property type="project" value="InterPro"/>
</dbReference>
<organism evidence="2">
    <name type="scientific">bioreactor metagenome</name>
    <dbReference type="NCBI Taxonomy" id="1076179"/>
    <lineage>
        <taxon>unclassified sequences</taxon>
        <taxon>metagenomes</taxon>
        <taxon>ecological metagenomes</taxon>
    </lineage>
</organism>
<name>A0A645I5G0_9ZZZZ</name>
<comment type="caution">
    <text evidence="2">The sequence shown here is derived from an EMBL/GenBank/DDBJ whole genome shotgun (WGS) entry which is preliminary data.</text>
</comment>
<evidence type="ECO:0000259" key="1">
    <source>
        <dbReference type="Pfam" id="PF00263"/>
    </source>
</evidence>
<gene>
    <name evidence="2" type="ORF">SDC9_194134</name>
</gene>
<accession>A0A645I5G0</accession>
<proteinExistence type="predicted"/>
<sequence>MLGYTSTGTVRTTAYESSQKVMLGTSRNRLYLGGIEKTDVVSDVGGVPFLKDLPILGFLFATERESTKKSHLIVVADCEVIHPNTLIDEKSLEKIQLIKKETNVTGEWNSYGYGQYFIDSERGK</sequence>